<feature type="transmembrane region" description="Helical" evidence="7">
    <location>
        <begin position="29"/>
        <end position="48"/>
    </location>
</feature>
<evidence type="ECO:0000313" key="9">
    <source>
        <dbReference type="Proteomes" id="UP000058636"/>
    </source>
</evidence>
<proteinExistence type="predicted"/>
<dbReference type="EMBL" id="LGFG01000213">
    <property type="protein sequence ID" value="KUK22248.1"/>
    <property type="molecule type" value="Genomic_DNA"/>
</dbReference>
<dbReference type="SUPFAM" id="SSF161098">
    <property type="entry name" value="MetI-like"/>
    <property type="match status" value="1"/>
</dbReference>
<protein>
    <submittedName>
        <fullName evidence="8">Binding-protein-dependent transport systems inner membrane component</fullName>
    </submittedName>
</protein>
<dbReference type="Proteomes" id="UP000058636">
    <property type="component" value="Unassembled WGS sequence"/>
</dbReference>
<accession>A0A101ENZ4</accession>
<comment type="subcellular location">
    <subcellularLocation>
        <location evidence="1">Cell membrane</location>
        <topology evidence="1">Multi-pass membrane protein</topology>
    </subcellularLocation>
</comment>
<keyword evidence="6 7" id="KW-0472">Membrane</keyword>
<reference evidence="8 9" key="1">
    <citation type="journal article" date="2015" name="MBio">
        <title>Genome-Resolved Metagenomic Analysis Reveals Roles for Candidate Phyla and Other Microbial Community Members in Biogeochemical Transformations in Oil Reservoirs.</title>
        <authorList>
            <person name="Hu P."/>
            <person name="Tom L."/>
            <person name="Singh A."/>
            <person name="Thomas B.C."/>
            <person name="Baker B.J."/>
            <person name="Piceno Y.M."/>
            <person name="Andersen G.L."/>
            <person name="Banfield J.F."/>
        </authorList>
    </citation>
    <scope>NUCLEOTIDE SEQUENCE [LARGE SCALE GENOMIC DNA]</scope>
    <source>
        <strain evidence="8">46_26</strain>
    </source>
</reference>
<keyword evidence="2" id="KW-0813">Transport</keyword>
<comment type="caution">
    <text evidence="8">The sequence shown here is derived from an EMBL/GenBank/DDBJ whole genome shotgun (WGS) entry which is preliminary data.</text>
</comment>
<evidence type="ECO:0000256" key="7">
    <source>
        <dbReference type="SAM" id="Phobius"/>
    </source>
</evidence>
<evidence type="ECO:0000256" key="3">
    <source>
        <dbReference type="ARBA" id="ARBA00022475"/>
    </source>
</evidence>
<dbReference type="InterPro" id="IPR035906">
    <property type="entry name" value="MetI-like_sf"/>
</dbReference>
<evidence type="ECO:0000256" key="2">
    <source>
        <dbReference type="ARBA" id="ARBA00022448"/>
    </source>
</evidence>
<sequence>IIYLNDAKKYTLAVGLTIFRGAYSTKWNLLMAASAVIMVPPIILYFIGQRYFQRGIVMTGMK</sequence>
<dbReference type="PATRIC" id="fig|93930.3.peg.791"/>
<dbReference type="PANTHER" id="PTHR43744:SF8">
    <property type="entry name" value="SN-GLYCEROL-3-PHOSPHATE TRANSPORT SYSTEM PERMEASE PROTEIN UGPE"/>
    <property type="match status" value="1"/>
</dbReference>
<evidence type="ECO:0000256" key="5">
    <source>
        <dbReference type="ARBA" id="ARBA00022989"/>
    </source>
</evidence>
<dbReference type="GO" id="GO:0005886">
    <property type="term" value="C:plasma membrane"/>
    <property type="evidence" value="ECO:0007669"/>
    <property type="project" value="UniProtKB-SubCell"/>
</dbReference>
<evidence type="ECO:0000313" key="8">
    <source>
        <dbReference type="EMBL" id="KUK22248.1"/>
    </source>
</evidence>
<feature type="non-terminal residue" evidence="8">
    <location>
        <position position="1"/>
    </location>
</feature>
<gene>
    <name evidence="8" type="ORF">XD57_1651</name>
</gene>
<keyword evidence="4 7" id="KW-0812">Transmembrane</keyword>
<evidence type="ECO:0000256" key="4">
    <source>
        <dbReference type="ARBA" id="ARBA00022692"/>
    </source>
</evidence>
<name>A0A101ENZ4_9THEM</name>
<organism evidence="8 9">
    <name type="scientific">Thermotoga petrophila</name>
    <dbReference type="NCBI Taxonomy" id="93929"/>
    <lineage>
        <taxon>Bacteria</taxon>
        <taxon>Thermotogati</taxon>
        <taxon>Thermotogota</taxon>
        <taxon>Thermotogae</taxon>
        <taxon>Thermotogales</taxon>
        <taxon>Thermotogaceae</taxon>
        <taxon>Thermotoga</taxon>
    </lineage>
</organism>
<keyword evidence="3" id="KW-1003">Cell membrane</keyword>
<evidence type="ECO:0000256" key="6">
    <source>
        <dbReference type="ARBA" id="ARBA00023136"/>
    </source>
</evidence>
<evidence type="ECO:0000256" key="1">
    <source>
        <dbReference type="ARBA" id="ARBA00004651"/>
    </source>
</evidence>
<dbReference type="Gene3D" id="1.10.3720.10">
    <property type="entry name" value="MetI-like"/>
    <property type="match status" value="1"/>
</dbReference>
<keyword evidence="5 7" id="KW-1133">Transmembrane helix</keyword>
<dbReference type="PANTHER" id="PTHR43744">
    <property type="entry name" value="ABC TRANSPORTER PERMEASE PROTEIN MG189-RELATED-RELATED"/>
    <property type="match status" value="1"/>
</dbReference>
<dbReference type="AlphaFoldDB" id="A0A101ENZ4"/>